<sequence>MSRATPPPPSTPSGSPEDPKRPAANRPGLPAQQPNVTTPKAPEMGASAPPSRTGGVQPANKLVSPSAAPRAASTGAAPAAGARPTPASAGARPA</sequence>
<dbReference type="EMBL" id="CADCUQ010000127">
    <property type="protein sequence ID" value="CAA9378416.1"/>
    <property type="molecule type" value="Genomic_DNA"/>
</dbReference>
<feature type="compositionally biased region" description="Low complexity" evidence="1">
    <location>
        <begin position="65"/>
        <end position="94"/>
    </location>
</feature>
<dbReference type="AlphaFoldDB" id="A0A6J4N5A7"/>
<feature type="region of interest" description="Disordered" evidence="1">
    <location>
        <begin position="1"/>
        <end position="94"/>
    </location>
</feature>
<feature type="compositionally biased region" description="Pro residues" evidence="1">
    <location>
        <begin position="1"/>
        <end position="11"/>
    </location>
</feature>
<evidence type="ECO:0000313" key="2">
    <source>
        <dbReference type="EMBL" id="CAA9378416.1"/>
    </source>
</evidence>
<feature type="non-terminal residue" evidence="2">
    <location>
        <position position="94"/>
    </location>
</feature>
<evidence type="ECO:0000256" key="1">
    <source>
        <dbReference type="SAM" id="MobiDB-lite"/>
    </source>
</evidence>
<gene>
    <name evidence="2" type="ORF">AVDCRST_MAG64-447</name>
</gene>
<organism evidence="2">
    <name type="scientific">uncultured Phycisphaerae bacterium</name>
    <dbReference type="NCBI Taxonomy" id="904963"/>
    <lineage>
        <taxon>Bacteria</taxon>
        <taxon>Pseudomonadati</taxon>
        <taxon>Planctomycetota</taxon>
        <taxon>Phycisphaerae</taxon>
        <taxon>environmental samples</taxon>
    </lineage>
</organism>
<name>A0A6J4N5A7_9BACT</name>
<proteinExistence type="predicted"/>
<reference evidence="2" key="1">
    <citation type="submission" date="2020-02" db="EMBL/GenBank/DDBJ databases">
        <authorList>
            <person name="Meier V. D."/>
        </authorList>
    </citation>
    <scope>NUCLEOTIDE SEQUENCE</scope>
    <source>
        <strain evidence="2">AVDCRST_MAG64</strain>
    </source>
</reference>
<accession>A0A6J4N5A7</accession>
<protein>
    <submittedName>
        <fullName evidence="2">Uncharacterized protein</fullName>
    </submittedName>
</protein>